<accession>A0A5E4BTP5</accession>
<reference evidence="4 5" key="1">
    <citation type="submission" date="2019-04" db="EMBL/GenBank/DDBJ databases">
        <authorList>
            <person name="Alioto T."/>
            <person name="Alioto T."/>
        </authorList>
    </citation>
    <scope>NUCLEOTIDE SEQUENCE [LARGE SCALE GENOMIC DNA]</scope>
</reference>
<proteinExistence type="predicted"/>
<protein>
    <recommendedName>
        <fullName evidence="6">Nebulette</fullName>
    </recommendedName>
</protein>
<dbReference type="Proteomes" id="UP000335636">
    <property type="component" value="Unassembled WGS sequence"/>
</dbReference>
<dbReference type="EMBL" id="CABDUW010000646">
    <property type="protein sequence ID" value="VTJ72875.1"/>
    <property type="molecule type" value="Genomic_DNA"/>
</dbReference>
<dbReference type="InterPro" id="IPR055297">
    <property type="entry name" value="NEBU/NEBL"/>
</dbReference>
<evidence type="ECO:0000313" key="4">
    <source>
        <dbReference type="EMBL" id="VTJ72875.1"/>
    </source>
</evidence>
<dbReference type="Proteomes" id="UP000662637">
    <property type="component" value="Unassembled WGS sequence"/>
</dbReference>
<name>A0A5E4BTP5_MARMO</name>
<keyword evidence="1" id="KW-0677">Repeat</keyword>
<dbReference type="GO" id="GO:0051015">
    <property type="term" value="F:actin filament binding"/>
    <property type="evidence" value="ECO:0007669"/>
    <property type="project" value="InterPro"/>
</dbReference>
<dbReference type="PANTHER" id="PTHR11039:SF48">
    <property type="entry name" value="NEBULETTE"/>
    <property type="match status" value="1"/>
</dbReference>
<gene>
    <name evidence="3" type="ORF">GHT09_006887</name>
    <name evidence="4" type="ORF">MONAX_5E041942</name>
</gene>
<dbReference type="GO" id="GO:0030018">
    <property type="term" value="C:Z disc"/>
    <property type="evidence" value="ECO:0007669"/>
    <property type="project" value="InterPro"/>
</dbReference>
<evidence type="ECO:0008006" key="6">
    <source>
        <dbReference type="Google" id="ProtNLM"/>
    </source>
</evidence>
<evidence type="ECO:0000256" key="2">
    <source>
        <dbReference type="ARBA" id="ARBA00023203"/>
    </source>
</evidence>
<keyword evidence="5" id="KW-1185">Reference proteome</keyword>
<keyword evidence="2" id="KW-0009">Actin-binding</keyword>
<dbReference type="SMART" id="SM00227">
    <property type="entry name" value="NEBU"/>
    <property type="match status" value="2"/>
</dbReference>
<evidence type="ECO:0000313" key="3">
    <source>
        <dbReference type="EMBL" id="KAF7481863.1"/>
    </source>
</evidence>
<dbReference type="InterPro" id="IPR000900">
    <property type="entry name" value="Nebulin_repeat"/>
</dbReference>
<dbReference type="Pfam" id="PF00880">
    <property type="entry name" value="Nebulin"/>
    <property type="match status" value="1"/>
</dbReference>
<dbReference type="PROSITE" id="PS51216">
    <property type="entry name" value="NEBULIN"/>
    <property type="match status" value="2"/>
</dbReference>
<dbReference type="PANTHER" id="PTHR11039">
    <property type="entry name" value="NEBULIN"/>
    <property type="match status" value="1"/>
</dbReference>
<evidence type="ECO:0000256" key="1">
    <source>
        <dbReference type="ARBA" id="ARBA00022737"/>
    </source>
</evidence>
<dbReference type="GO" id="GO:0071691">
    <property type="term" value="P:cardiac muscle thin filament assembly"/>
    <property type="evidence" value="ECO:0007669"/>
    <property type="project" value="TreeGrafter"/>
</dbReference>
<dbReference type="AlphaFoldDB" id="A0A5E4BTP5"/>
<sequence>MPATIDSVFAREVSQLQSEVAYKQKHDAAKGVSDYAHMKEPPDLRHAMEVNKHQSNISYRKDVQDTHTYTAELDRPDIKKATQISKIISNDAAHAQEAGMR</sequence>
<dbReference type="EMBL" id="WJEC01000667">
    <property type="protein sequence ID" value="KAF7481863.1"/>
    <property type="molecule type" value="Genomic_DNA"/>
</dbReference>
<reference evidence="3" key="2">
    <citation type="submission" date="2020-08" db="EMBL/GenBank/DDBJ databases">
        <authorList>
            <person name="Shumante A."/>
            <person name="Zimin A.V."/>
            <person name="Puiu D."/>
            <person name="Salzberg S.L."/>
        </authorList>
    </citation>
    <scope>NUCLEOTIDE SEQUENCE</scope>
    <source>
        <strain evidence="3">WC2-LM</strain>
        <tissue evidence="3">Liver</tissue>
    </source>
</reference>
<organism evidence="4 5">
    <name type="scientific">Marmota monax</name>
    <name type="common">Woodchuck</name>
    <dbReference type="NCBI Taxonomy" id="9995"/>
    <lineage>
        <taxon>Eukaryota</taxon>
        <taxon>Metazoa</taxon>
        <taxon>Chordata</taxon>
        <taxon>Craniata</taxon>
        <taxon>Vertebrata</taxon>
        <taxon>Euteleostomi</taxon>
        <taxon>Mammalia</taxon>
        <taxon>Eutheria</taxon>
        <taxon>Euarchontoglires</taxon>
        <taxon>Glires</taxon>
        <taxon>Rodentia</taxon>
        <taxon>Sciuromorpha</taxon>
        <taxon>Sciuridae</taxon>
        <taxon>Xerinae</taxon>
        <taxon>Marmotini</taxon>
        <taxon>Marmota</taxon>
    </lineage>
</organism>
<evidence type="ECO:0000313" key="5">
    <source>
        <dbReference type="Proteomes" id="UP000335636"/>
    </source>
</evidence>